<dbReference type="EMBL" id="JAGGJA010000003">
    <property type="protein sequence ID" value="MCW9706210.1"/>
    <property type="molecule type" value="Genomic_DNA"/>
</dbReference>
<gene>
    <name evidence="1" type="ORF">J6I44_05070</name>
</gene>
<evidence type="ECO:0000313" key="1">
    <source>
        <dbReference type="EMBL" id="MCW9706210.1"/>
    </source>
</evidence>
<proteinExistence type="predicted"/>
<dbReference type="Proteomes" id="UP001207918">
    <property type="component" value="Unassembled WGS sequence"/>
</dbReference>
<organism evidence="1 2">
    <name type="scientific">Fodinibius salsisoli</name>
    <dbReference type="NCBI Taxonomy" id="2820877"/>
    <lineage>
        <taxon>Bacteria</taxon>
        <taxon>Pseudomonadati</taxon>
        <taxon>Balneolota</taxon>
        <taxon>Balneolia</taxon>
        <taxon>Balneolales</taxon>
        <taxon>Balneolaceae</taxon>
        <taxon>Fodinibius</taxon>
    </lineage>
</organism>
<name>A0ABT3PK36_9BACT</name>
<reference evidence="1 2" key="1">
    <citation type="submission" date="2021-03" db="EMBL/GenBank/DDBJ databases">
        <title>Aliifodinibius sp. nov., a new bacterium isolated from saline soil.</title>
        <authorList>
            <person name="Galisteo C."/>
            <person name="De La Haba R."/>
            <person name="Sanchez-Porro C."/>
            <person name="Ventosa A."/>
        </authorList>
    </citation>
    <scope>NUCLEOTIDE SEQUENCE [LARGE SCALE GENOMIC DNA]</scope>
    <source>
        <strain evidence="1 2">1BSP15-2V2</strain>
    </source>
</reference>
<sequence length="124" mass="14384">MNNLSKILQWLSDFEDKEARDEYLESKGYDVNQVGKDGANFIKQQLAERKLKQAQKKKQLLARAQKLVDESDIDTKDLISNTGQGSNFAYQFSKHEDISEEDALEMLTDEQLLRIIEELEKDDE</sequence>
<accession>A0ABT3PK36</accession>
<comment type="caution">
    <text evidence="1">The sequence shown here is derived from an EMBL/GenBank/DDBJ whole genome shotgun (WGS) entry which is preliminary data.</text>
</comment>
<dbReference type="RefSeq" id="WP_265764916.1">
    <property type="nucleotide sequence ID" value="NZ_JAGGJA010000003.1"/>
</dbReference>
<keyword evidence="2" id="KW-1185">Reference proteome</keyword>
<protein>
    <submittedName>
        <fullName evidence="1">Uncharacterized protein</fullName>
    </submittedName>
</protein>
<evidence type="ECO:0000313" key="2">
    <source>
        <dbReference type="Proteomes" id="UP001207918"/>
    </source>
</evidence>